<reference evidence="8 9" key="2">
    <citation type="journal article" date="2012" name="Int. J. Syst. Evol. Microbiol.">
        <title>Magnetococcus marinus gen. nov., sp. nov., a marine, magnetotactic bacterium that represents a novel lineage (Magnetococcaceae fam. nov.; Magnetococcales ord. nov.) at the base of the Alphaproteobacteria.</title>
        <authorList>
            <person name="Bazylinski D.A."/>
            <person name="Williams T.J."/>
            <person name="Lefevre C.T."/>
            <person name="Berg R.J."/>
            <person name="Zhang C.L."/>
            <person name="Bowser S.S."/>
            <person name="Dean A.J."/>
            <person name="Beveridge T.J."/>
        </authorList>
    </citation>
    <scope>NUCLEOTIDE SEQUENCE [LARGE SCALE GENOMIC DNA]</scope>
    <source>
        <strain evidence="9">ATCC BAA-1437 / JCM 17883 / MC-1</strain>
    </source>
</reference>
<evidence type="ECO:0000313" key="9">
    <source>
        <dbReference type="Proteomes" id="UP000002586"/>
    </source>
</evidence>
<dbReference type="PROSITE" id="PS50885">
    <property type="entry name" value="HAMP"/>
    <property type="match status" value="1"/>
</dbReference>
<dbReference type="GO" id="GO:0016020">
    <property type="term" value="C:membrane"/>
    <property type="evidence" value="ECO:0007669"/>
    <property type="project" value="InterPro"/>
</dbReference>
<name>A0L8W9_MAGMM</name>
<feature type="domain" description="HAMP" evidence="7">
    <location>
        <begin position="291"/>
        <end position="345"/>
    </location>
</feature>
<dbReference type="Pfam" id="PF00015">
    <property type="entry name" value="MCPsignal"/>
    <property type="match status" value="1"/>
</dbReference>
<dbReference type="EMBL" id="CP000471">
    <property type="protein sequence ID" value="ABK44412.1"/>
    <property type="molecule type" value="Genomic_DNA"/>
</dbReference>
<organism evidence="8 9">
    <name type="scientific">Magnetococcus marinus (strain ATCC BAA-1437 / JCM 17883 / MC-1)</name>
    <dbReference type="NCBI Taxonomy" id="156889"/>
    <lineage>
        <taxon>Bacteria</taxon>
        <taxon>Pseudomonadati</taxon>
        <taxon>Pseudomonadota</taxon>
        <taxon>Magnetococcia</taxon>
        <taxon>Magnetococcales</taxon>
        <taxon>Magnetococcaceae</taxon>
        <taxon>Magnetococcus</taxon>
    </lineage>
</organism>
<evidence type="ECO:0000313" key="8">
    <source>
        <dbReference type="EMBL" id="ABK44412.1"/>
    </source>
</evidence>
<keyword evidence="9" id="KW-1185">Reference proteome</keyword>
<dbReference type="PRINTS" id="PR00260">
    <property type="entry name" value="CHEMTRNSDUCR"/>
</dbReference>
<feature type="domain" description="Methyl-accepting transducer" evidence="6">
    <location>
        <begin position="406"/>
        <end position="652"/>
    </location>
</feature>
<proteinExistence type="inferred from homology"/>
<dbReference type="InterPro" id="IPR004090">
    <property type="entry name" value="Chemotax_Me-accpt_rcpt"/>
</dbReference>
<dbReference type="SMART" id="SM00283">
    <property type="entry name" value="MA"/>
    <property type="match status" value="1"/>
</dbReference>
<evidence type="ECO:0000256" key="4">
    <source>
        <dbReference type="SAM" id="Coils"/>
    </source>
</evidence>
<dbReference type="SUPFAM" id="SSF58104">
    <property type="entry name" value="Methyl-accepting chemotaxis protein (MCP) signaling domain"/>
    <property type="match status" value="2"/>
</dbReference>
<sequence length="749" mass="81366">MSILEMHKQWKIGWLMGLAFGISLGVLLVVIGHNYTAIGIVQKLNTRLQGGPLALKSEWHDVALTMSNAETVRLRFLLTRNQETADSMEPLISRIQQIAATFSGTLSETLVRRLLEYRETFVRMVEAQQNGQQAQQKLTTDREEIERLIYELENPGLEEALGEFQLAELSFFNGRTADQEKSVRVYLDRFLRDSAGHAVAGDLAKAVNTYRTTFDVIVATNAVINETSTAMQEQARTVTDTVRKGVQEAAQQAKNASHEAQQRAMGAQSNALMWAALGVLVAAIFITLFQRSFQHQVSIALDGLARLSSGDLRHRFAVSSNARNEMCRIMSSTNLMADKLSHLLALIIKEVIEINEVTGRFSSLRGDLHTCANRGRTMIKQVVSTISEVDEKTRSVQQLVLKNEQQAVSSEESAHAFQEIIEVLAQASEHASDNVSSMASAANEMPQSVAEVNSNLKRVGEAVERVAAAINDLDASQAAVRGKCRTASAESDKASKKVESANREMDRLEVAAGEIGNVVKMIKNIAEQTNMLALNASIEAAGAGEAGKGFAVVANEVKELAKQTADATKMIGQKVDDVQSIANGVVKIMDEVVGAIQSVVNANSEITETMDQQVSSTGEITQSMGHVTEATRAVTDNASRLQGTAALVAKSAEQAVDGANEIVRVSRDAVEQADRIADNASHMLAQSREMKVQTESFSASSDEVRGLGEKMDRAMLELQGMSNDVEKLTGTLQQGANILKEATGHFEFT</sequence>
<feature type="coiled-coil region" evidence="4">
    <location>
        <begin position="243"/>
        <end position="270"/>
    </location>
</feature>
<evidence type="ECO:0000259" key="7">
    <source>
        <dbReference type="PROSITE" id="PS50885"/>
    </source>
</evidence>
<dbReference type="Proteomes" id="UP000002586">
    <property type="component" value="Chromosome"/>
</dbReference>
<evidence type="ECO:0000259" key="6">
    <source>
        <dbReference type="PROSITE" id="PS50111"/>
    </source>
</evidence>
<dbReference type="KEGG" id="mgm:Mmc1_1904"/>
<evidence type="ECO:0000256" key="2">
    <source>
        <dbReference type="ARBA" id="ARBA00029447"/>
    </source>
</evidence>
<dbReference type="InterPro" id="IPR003660">
    <property type="entry name" value="HAMP_dom"/>
</dbReference>
<comment type="similarity">
    <text evidence="2">Belongs to the methyl-accepting chemotaxis (MCP) protein family.</text>
</comment>
<evidence type="ECO:0000256" key="3">
    <source>
        <dbReference type="PROSITE-ProRule" id="PRU00284"/>
    </source>
</evidence>
<dbReference type="STRING" id="156889.Mmc1_1904"/>
<dbReference type="InterPro" id="IPR032255">
    <property type="entry name" value="HBM"/>
</dbReference>
<keyword evidence="5" id="KW-0472">Membrane</keyword>
<dbReference type="InterPro" id="IPR004089">
    <property type="entry name" value="MCPsignal_dom"/>
</dbReference>
<dbReference type="RefSeq" id="WP_011713556.1">
    <property type="nucleotide sequence ID" value="NC_008576.1"/>
</dbReference>
<reference evidence="9" key="1">
    <citation type="journal article" date="2009" name="Appl. Environ. Microbiol.">
        <title>Complete genome sequence of the chemolithoautotrophic marine magnetotactic coccus strain MC-1.</title>
        <authorList>
            <person name="Schubbe S."/>
            <person name="Williams T.J."/>
            <person name="Xie G."/>
            <person name="Kiss H.E."/>
            <person name="Brettin T.S."/>
            <person name="Martinez D."/>
            <person name="Ross C.A."/>
            <person name="Schuler D."/>
            <person name="Cox B.L."/>
            <person name="Nealson K.H."/>
            <person name="Bazylinski D.A."/>
        </authorList>
    </citation>
    <scope>NUCLEOTIDE SEQUENCE [LARGE SCALE GENOMIC DNA]</scope>
    <source>
        <strain evidence="9">ATCC BAA-1437 / JCM 17883 / MC-1</strain>
    </source>
</reference>
<dbReference type="GO" id="GO:0007165">
    <property type="term" value="P:signal transduction"/>
    <property type="evidence" value="ECO:0007669"/>
    <property type="project" value="UniProtKB-KW"/>
</dbReference>
<evidence type="ECO:0000256" key="5">
    <source>
        <dbReference type="SAM" id="Phobius"/>
    </source>
</evidence>
<dbReference type="HOGENOM" id="CLU_000445_107_27_5"/>
<dbReference type="GO" id="GO:0004888">
    <property type="term" value="F:transmembrane signaling receptor activity"/>
    <property type="evidence" value="ECO:0007669"/>
    <property type="project" value="InterPro"/>
</dbReference>
<dbReference type="eggNOG" id="COG0840">
    <property type="taxonomic scope" value="Bacteria"/>
</dbReference>
<dbReference type="PANTHER" id="PTHR32089:SF112">
    <property type="entry name" value="LYSOZYME-LIKE PROTEIN-RELATED"/>
    <property type="match status" value="1"/>
</dbReference>
<dbReference type="Gene3D" id="6.10.340.10">
    <property type="match status" value="1"/>
</dbReference>
<dbReference type="AlphaFoldDB" id="A0L8W9"/>
<dbReference type="PROSITE" id="PS50111">
    <property type="entry name" value="CHEMOTAXIS_TRANSDUC_2"/>
    <property type="match status" value="1"/>
</dbReference>
<feature type="transmembrane region" description="Helical" evidence="5">
    <location>
        <begin position="12"/>
        <end position="35"/>
    </location>
</feature>
<feature type="coiled-coil region" evidence="4">
    <location>
        <begin position="484"/>
        <end position="511"/>
    </location>
</feature>
<dbReference type="Gene3D" id="1.10.287.950">
    <property type="entry name" value="Methyl-accepting chemotaxis protein"/>
    <property type="match status" value="1"/>
</dbReference>
<accession>A0L8W9</accession>
<dbReference type="OrthoDB" id="3378718at2"/>
<dbReference type="GO" id="GO:0006935">
    <property type="term" value="P:chemotaxis"/>
    <property type="evidence" value="ECO:0007669"/>
    <property type="project" value="InterPro"/>
</dbReference>
<keyword evidence="1 3" id="KW-0807">Transducer</keyword>
<gene>
    <name evidence="8" type="ordered locus">Mmc1_1904</name>
</gene>
<keyword evidence="5" id="KW-1133">Transmembrane helix</keyword>
<keyword evidence="4" id="KW-0175">Coiled coil</keyword>
<keyword evidence="5" id="KW-0812">Transmembrane</keyword>
<protein>
    <submittedName>
        <fullName evidence="8">Methyl-accepting chemotaxis sensory transducer</fullName>
    </submittedName>
</protein>
<evidence type="ECO:0000256" key="1">
    <source>
        <dbReference type="ARBA" id="ARBA00023224"/>
    </source>
</evidence>
<feature type="transmembrane region" description="Helical" evidence="5">
    <location>
        <begin position="271"/>
        <end position="289"/>
    </location>
</feature>
<dbReference type="PANTHER" id="PTHR32089">
    <property type="entry name" value="METHYL-ACCEPTING CHEMOTAXIS PROTEIN MCPB"/>
    <property type="match status" value="1"/>
</dbReference>
<dbReference type="SMART" id="SM01358">
    <property type="entry name" value="HBM"/>
    <property type="match status" value="1"/>
</dbReference>